<dbReference type="EMBL" id="FNFV01000017">
    <property type="protein sequence ID" value="SDL13639.1"/>
    <property type="molecule type" value="Genomic_DNA"/>
</dbReference>
<reference evidence="2" key="1">
    <citation type="submission" date="2016-10" db="EMBL/GenBank/DDBJ databases">
        <authorList>
            <person name="Varghese N."/>
            <person name="Submissions S."/>
        </authorList>
    </citation>
    <scope>NUCLEOTIDE SEQUENCE [LARGE SCALE GENOMIC DNA]</scope>
    <source>
        <strain evidence="2">CGMCC 1.10789</strain>
    </source>
</reference>
<sequence>MRDRILDGFAGKTIYKDIRPLAVRRVPRDHERGRTLGAYFVAEAAA</sequence>
<gene>
    <name evidence="1" type="ORF">SAMN05216257_1173</name>
</gene>
<evidence type="ECO:0000313" key="2">
    <source>
        <dbReference type="Proteomes" id="UP000199328"/>
    </source>
</evidence>
<proteinExistence type="predicted"/>
<dbReference type="AlphaFoldDB" id="A0A1G9HL39"/>
<name>A0A1G9HL39_9RHOB</name>
<protein>
    <submittedName>
        <fullName evidence="1">Uncharacterized protein</fullName>
    </submittedName>
</protein>
<evidence type="ECO:0000313" key="1">
    <source>
        <dbReference type="EMBL" id="SDL13639.1"/>
    </source>
</evidence>
<dbReference type="Proteomes" id="UP000199328">
    <property type="component" value="Unassembled WGS sequence"/>
</dbReference>
<accession>A0A1G9HL39</accession>
<keyword evidence="2" id="KW-1185">Reference proteome</keyword>
<organism evidence="1 2">
    <name type="scientific">Meinhardsimonia xiamenensis</name>
    <dbReference type="NCBI Taxonomy" id="990712"/>
    <lineage>
        <taxon>Bacteria</taxon>
        <taxon>Pseudomonadati</taxon>
        <taxon>Pseudomonadota</taxon>
        <taxon>Alphaproteobacteria</taxon>
        <taxon>Rhodobacterales</taxon>
        <taxon>Paracoccaceae</taxon>
        <taxon>Meinhardsimonia</taxon>
    </lineage>
</organism>